<name>A0ABY6A2N4_9BURK</name>
<keyword evidence="4" id="KW-1185">Reference proteome</keyword>
<dbReference type="CDD" id="cd00060">
    <property type="entry name" value="FHA"/>
    <property type="match status" value="1"/>
</dbReference>
<dbReference type="Pfam" id="PF00498">
    <property type="entry name" value="FHA"/>
    <property type="match status" value="1"/>
</dbReference>
<sequence length="106" mass="11279">MPALIQVRSPQSSSPSQLRLGKGQTLIGRGQGCGLRLNDQGVSRDHGAFSYYIGVLVVEDHDSTNGIFVNGTKVKRQVLYTGDRVTVGPIEIYIQKGSAAPPPDAA</sequence>
<dbReference type="InterPro" id="IPR008984">
    <property type="entry name" value="SMAD_FHA_dom_sf"/>
</dbReference>
<organism evidence="3 4">
    <name type="scientific">Comamonas squillarum</name>
    <dbReference type="NCBI Taxonomy" id="2977320"/>
    <lineage>
        <taxon>Bacteria</taxon>
        <taxon>Pseudomonadati</taxon>
        <taxon>Pseudomonadota</taxon>
        <taxon>Betaproteobacteria</taxon>
        <taxon>Burkholderiales</taxon>
        <taxon>Comamonadaceae</taxon>
        <taxon>Comamonas</taxon>
    </lineage>
</organism>
<dbReference type="SMART" id="SM00240">
    <property type="entry name" value="FHA"/>
    <property type="match status" value="1"/>
</dbReference>
<protein>
    <submittedName>
        <fullName evidence="3">FHA domain-containing protein</fullName>
    </submittedName>
</protein>
<evidence type="ECO:0000256" key="1">
    <source>
        <dbReference type="SAM" id="MobiDB-lite"/>
    </source>
</evidence>
<dbReference type="InterPro" id="IPR000253">
    <property type="entry name" value="FHA_dom"/>
</dbReference>
<dbReference type="Proteomes" id="UP001058290">
    <property type="component" value="Chromosome"/>
</dbReference>
<dbReference type="Gene3D" id="2.60.200.20">
    <property type="match status" value="1"/>
</dbReference>
<feature type="domain" description="FHA" evidence="2">
    <location>
        <begin position="25"/>
        <end position="74"/>
    </location>
</feature>
<dbReference type="SUPFAM" id="SSF49879">
    <property type="entry name" value="SMAD/FHA domain"/>
    <property type="match status" value="1"/>
</dbReference>
<reference evidence="3" key="1">
    <citation type="submission" date="2022-09" db="EMBL/GenBank/DDBJ databases">
        <title>Bacterial diversity in gut of crayfish and pufferfish.</title>
        <authorList>
            <person name="Huang Y."/>
        </authorList>
    </citation>
    <scope>NUCLEOTIDE SEQUENCE</scope>
    <source>
        <strain evidence="3">PR12</strain>
    </source>
</reference>
<evidence type="ECO:0000313" key="4">
    <source>
        <dbReference type="Proteomes" id="UP001058290"/>
    </source>
</evidence>
<gene>
    <name evidence="3" type="ORF">N4T19_10150</name>
</gene>
<dbReference type="PROSITE" id="PS50006">
    <property type="entry name" value="FHA_DOMAIN"/>
    <property type="match status" value="1"/>
</dbReference>
<evidence type="ECO:0000259" key="2">
    <source>
        <dbReference type="PROSITE" id="PS50006"/>
    </source>
</evidence>
<evidence type="ECO:0000313" key="3">
    <source>
        <dbReference type="EMBL" id="UXC20443.1"/>
    </source>
</evidence>
<feature type="region of interest" description="Disordered" evidence="1">
    <location>
        <begin position="1"/>
        <end position="22"/>
    </location>
</feature>
<dbReference type="EMBL" id="CP104377">
    <property type="protein sequence ID" value="UXC20443.1"/>
    <property type="molecule type" value="Genomic_DNA"/>
</dbReference>
<dbReference type="RefSeq" id="WP_116927164.1">
    <property type="nucleotide sequence ID" value="NZ_CP104377.1"/>
</dbReference>
<feature type="compositionally biased region" description="Low complexity" evidence="1">
    <location>
        <begin position="8"/>
        <end position="20"/>
    </location>
</feature>
<accession>A0ABY6A2N4</accession>
<proteinExistence type="predicted"/>